<accession>A0AAN7Y3R6</accession>
<dbReference type="PANTHER" id="PTHR12475">
    <property type="match status" value="1"/>
</dbReference>
<evidence type="ECO:0008006" key="6">
    <source>
        <dbReference type="Google" id="ProtNLM"/>
    </source>
</evidence>
<protein>
    <recommendedName>
        <fullName evidence="6">Capsule polysaccharide biosynthesis protein</fullName>
    </recommendedName>
</protein>
<keyword evidence="3" id="KW-1133">Transmembrane helix</keyword>
<dbReference type="Pfam" id="PF13279">
    <property type="entry name" value="4HBT_2"/>
    <property type="match status" value="1"/>
</dbReference>
<evidence type="ECO:0000256" key="2">
    <source>
        <dbReference type="SAM" id="MobiDB-lite"/>
    </source>
</evidence>
<dbReference type="Proteomes" id="UP001309876">
    <property type="component" value="Unassembled WGS sequence"/>
</dbReference>
<evidence type="ECO:0000256" key="3">
    <source>
        <dbReference type="SAM" id="Phobius"/>
    </source>
</evidence>
<keyword evidence="3" id="KW-0812">Transmembrane</keyword>
<comment type="caution">
    <text evidence="4">The sequence shown here is derived from an EMBL/GenBank/DDBJ whole genome shotgun (WGS) entry which is preliminary data.</text>
</comment>
<gene>
    <name evidence="4" type="ORF">LTR05_008359</name>
</gene>
<dbReference type="InterPro" id="IPR051490">
    <property type="entry name" value="THEM6_lcsJ_thioesterase"/>
</dbReference>
<dbReference type="CDD" id="cd00586">
    <property type="entry name" value="4HBT"/>
    <property type="match status" value="1"/>
</dbReference>
<evidence type="ECO:0000256" key="1">
    <source>
        <dbReference type="ARBA" id="ARBA00038476"/>
    </source>
</evidence>
<feature type="region of interest" description="Disordered" evidence="2">
    <location>
        <begin position="293"/>
        <end position="313"/>
    </location>
</feature>
<evidence type="ECO:0000313" key="5">
    <source>
        <dbReference type="Proteomes" id="UP001309876"/>
    </source>
</evidence>
<dbReference type="PANTHER" id="PTHR12475:SF4">
    <property type="entry name" value="PROTEIN THEM6"/>
    <property type="match status" value="1"/>
</dbReference>
<name>A0AAN7Y3R6_9EURO</name>
<evidence type="ECO:0000313" key="4">
    <source>
        <dbReference type="EMBL" id="KAK5081042.1"/>
    </source>
</evidence>
<dbReference type="Gene3D" id="3.10.129.10">
    <property type="entry name" value="Hotdog Thioesterase"/>
    <property type="match status" value="1"/>
</dbReference>
<keyword evidence="3" id="KW-0472">Membrane</keyword>
<proteinExistence type="inferred from homology"/>
<keyword evidence="5" id="KW-1185">Reference proteome</keyword>
<comment type="similarity">
    <text evidence="1">Belongs to the lcsJ thioesterase family.</text>
</comment>
<dbReference type="EMBL" id="JAVRRJ010000011">
    <property type="protein sequence ID" value="KAK5081042.1"/>
    <property type="molecule type" value="Genomic_DNA"/>
</dbReference>
<dbReference type="InterPro" id="IPR029069">
    <property type="entry name" value="HotDog_dom_sf"/>
</dbReference>
<organism evidence="4 5">
    <name type="scientific">Lithohypha guttulata</name>
    <dbReference type="NCBI Taxonomy" id="1690604"/>
    <lineage>
        <taxon>Eukaryota</taxon>
        <taxon>Fungi</taxon>
        <taxon>Dikarya</taxon>
        <taxon>Ascomycota</taxon>
        <taxon>Pezizomycotina</taxon>
        <taxon>Eurotiomycetes</taxon>
        <taxon>Chaetothyriomycetidae</taxon>
        <taxon>Chaetothyriales</taxon>
        <taxon>Trichomeriaceae</taxon>
        <taxon>Lithohypha</taxon>
    </lineage>
</organism>
<feature type="transmembrane region" description="Helical" evidence="3">
    <location>
        <begin position="30"/>
        <end position="52"/>
    </location>
</feature>
<dbReference type="SUPFAM" id="SSF54637">
    <property type="entry name" value="Thioesterase/thiol ester dehydrase-isomerase"/>
    <property type="match status" value="1"/>
</dbReference>
<sequence length="386" mass="43665">MATISIQDCNSFVKQQHIVSHDVSTLATGLWQYLNLSLLWNTLLILLIAINFKNFPFIYHLRILNAIRFVLKSQRSPHKLTPDHLFQPMITSSKAPITEIDVFGHKSNSTYFTDVDIARTHLITTMFSHSIEKFRGGTTMNGLSGQPRSQFTMPLGAVSCTFRKEFKPYEAYDMWTRILSWDEKWFYLVTHFVKQGDKIEPTEHSLYPQQNSNGKKSHRNFDKPMCSSVCATALSKVVFKNGRMTVAPEVMLELAGLLPAKEDIQTDAVHAQLKTNMAEGLTRREAVKLAMDDVEKIEGSDSESSYDESRRSSTDQVKIEWTRERIERERQRGLETVGVLAKQGVLEDEFSGSDGPALGRHYDGHGIEGVVTTLAQLGGLSNYQLL</sequence>
<dbReference type="AlphaFoldDB" id="A0AAN7Y3R6"/>
<reference evidence="4 5" key="1">
    <citation type="submission" date="2023-08" db="EMBL/GenBank/DDBJ databases">
        <title>Black Yeasts Isolated from many extreme environments.</title>
        <authorList>
            <person name="Coleine C."/>
            <person name="Stajich J.E."/>
            <person name="Selbmann L."/>
        </authorList>
    </citation>
    <scope>NUCLEOTIDE SEQUENCE [LARGE SCALE GENOMIC DNA]</scope>
    <source>
        <strain evidence="4 5">CCFEE 5910</strain>
    </source>
</reference>